<feature type="region of interest" description="Disordered" evidence="1">
    <location>
        <begin position="1"/>
        <end position="299"/>
    </location>
</feature>
<dbReference type="RefSeq" id="XP_005111326.2">
    <property type="nucleotide sequence ID" value="XM_005111269.3"/>
</dbReference>
<evidence type="ECO:0000256" key="1">
    <source>
        <dbReference type="SAM" id="MobiDB-lite"/>
    </source>
</evidence>
<feature type="compositionally biased region" description="Low complexity" evidence="1">
    <location>
        <begin position="175"/>
        <end position="185"/>
    </location>
</feature>
<proteinExistence type="predicted"/>
<feature type="compositionally biased region" description="Polar residues" evidence="1">
    <location>
        <begin position="228"/>
        <end position="249"/>
    </location>
</feature>
<organism evidence="2 3">
    <name type="scientific">Aplysia californica</name>
    <name type="common">California sea hare</name>
    <dbReference type="NCBI Taxonomy" id="6500"/>
    <lineage>
        <taxon>Eukaryota</taxon>
        <taxon>Metazoa</taxon>
        <taxon>Spiralia</taxon>
        <taxon>Lophotrochozoa</taxon>
        <taxon>Mollusca</taxon>
        <taxon>Gastropoda</taxon>
        <taxon>Heterobranchia</taxon>
        <taxon>Euthyneura</taxon>
        <taxon>Tectipleura</taxon>
        <taxon>Aplysiida</taxon>
        <taxon>Aplysioidea</taxon>
        <taxon>Aplysiidae</taxon>
        <taxon>Aplysia</taxon>
    </lineage>
</organism>
<sequence length="308" mass="34061">MSEISEWKKSASYLPPSGCPLYPRRLTPTRSPPRNPKSPKSTKHRGSRRRSVSRSPSKTKRRQSPSPAKVVNNTDDIEELPSRIVEQHGVPWQNPPEPVADSPPKHDEKPVKASTDSFEINEAATIPKSTTPLEVKEEATTVEEKRKRSPQPYFRRRSGSPSSRLRGKKPPSPLSEPKLNTSTPPKATPDKAPKKSDGAASERFSRVSPPNVRERSWSRKATTPVRYVSTSIPQGNSWLGFNESANNVTEVGPVSVSPPTAKTSDSNYSAQSSRPSVGSSSLSRERQETERREDPKSWGDLLESALIL</sequence>
<dbReference type="Proteomes" id="UP000694888">
    <property type="component" value="Unplaced"/>
</dbReference>
<accession>A0ABM0K8H3</accession>
<feature type="compositionally biased region" description="Low complexity" evidence="1">
    <location>
        <begin position="20"/>
        <end position="29"/>
    </location>
</feature>
<evidence type="ECO:0000313" key="3">
    <source>
        <dbReference type="RefSeq" id="XP_005111326.2"/>
    </source>
</evidence>
<gene>
    <name evidence="3" type="primary">LOC101858452</name>
</gene>
<protein>
    <submittedName>
        <fullName evidence="3">Serine/arginine repetitive matrix protein 1</fullName>
    </submittedName>
</protein>
<reference evidence="3" key="1">
    <citation type="submission" date="2025-08" db="UniProtKB">
        <authorList>
            <consortium name="RefSeq"/>
        </authorList>
    </citation>
    <scope>IDENTIFICATION</scope>
</reference>
<feature type="compositionally biased region" description="Basic and acidic residues" evidence="1">
    <location>
        <begin position="134"/>
        <end position="146"/>
    </location>
</feature>
<feature type="compositionally biased region" description="Basic and acidic residues" evidence="1">
    <location>
        <begin position="283"/>
        <end position="297"/>
    </location>
</feature>
<evidence type="ECO:0000313" key="2">
    <source>
        <dbReference type="Proteomes" id="UP000694888"/>
    </source>
</evidence>
<feature type="compositionally biased region" description="Low complexity" evidence="1">
    <location>
        <begin position="269"/>
        <end position="282"/>
    </location>
</feature>
<keyword evidence="2" id="KW-1185">Reference proteome</keyword>
<feature type="compositionally biased region" description="Polar residues" evidence="1">
    <location>
        <begin position="257"/>
        <end position="268"/>
    </location>
</feature>
<name>A0ABM0K8H3_APLCA</name>
<feature type="compositionally biased region" description="Basic and acidic residues" evidence="1">
    <location>
        <begin position="188"/>
        <end position="197"/>
    </location>
</feature>
<dbReference type="GeneID" id="101858452"/>
<feature type="compositionally biased region" description="Basic residues" evidence="1">
    <location>
        <begin position="40"/>
        <end position="63"/>
    </location>
</feature>